<evidence type="ECO:0000313" key="1">
    <source>
        <dbReference type="EnsemblPlants" id="TuG1812G0200001898.01.T01"/>
    </source>
</evidence>
<sequence length="94" mass="11281">MLLWFLKCNTFWAKNKLCNFSLFSLRRTKFSGQLKYHINVHIRRHILFIPRVSIHDHVISNVAFLPCDVLLFPSHVQRHHWFIFIEPLVALLLS</sequence>
<name>A0A8R7TF02_TRIUA</name>
<reference evidence="1" key="3">
    <citation type="submission" date="2022-06" db="UniProtKB">
        <authorList>
            <consortium name="EnsemblPlants"/>
        </authorList>
    </citation>
    <scope>IDENTIFICATION</scope>
</reference>
<accession>A0A8R7TF02</accession>
<proteinExistence type="predicted"/>
<dbReference type="Proteomes" id="UP000015106">
    <property type="component" value="Chromosome 2"/>
</dbReference>
<reference evidence="1" key="2">
    <citation type="submission" date="2018-03" db="EMBL/GenBank/DDBJ databases">
        <title>The Triticum urartu genome reveals the dynamic nature of wheat genome evolution.</title>
        <authorList>
            <person name="Ling H."/>
            <person name="Ma B."/>
            <person name="Shi X."/>
            <person name="Liu H."/>
            <person name="Dong L."/>
            <person name="Sun H."/>
            <person name="Cao Y."/>
            <person name="Gao Q."/>
            <person name="Zheng S."/>
            <person name="Li Y."/>
            <person name="Yu Y."/>
            <person name="Du H."/>
            <person name="Qi M."/>
            <person name="Li Y."/>
            <person name="Yu H."/>
            <person name="Cui Y."/>
            <person name="Wang N."/>
            <person name="Chen C."/>
            <person name="Wu H."/>
            <person name="Zhao Y."/>
            <person name="Zhang J."/>
            <person name="Li Y."/>
            <person name="Zhou W."/>
            <person name="Zhang B."/>
            <person name="Hu W."/>
            <person name="Eijk M."/>
            <person name="Tang J."/>
            <person name="Witsenboer H."/>
            <person name="Zhao S."/>
            <person name="Li Z."/>
            <person name="Zhang A."/>
            <person name="Wang D."/>
            <person name="Liang C."/>
        </authorList>
    </citation>
    <scope>NUCLEOTIDE SEQUENCE [LARGE SCALE GENOMIC DNA]</scope>
    <source>
        <strain evidence="1">cv. G1812</strain>
    </source>
</reference>
<dbReference type="AlphaFoldDB" id="A0A8R7TF02"/>
<organism evidence="1 2">
    <name type="scientific">Triticum urartu</name>
    <name type="common">Red wild einkorn</name>
    <name type="synonym">Crithodium urartu</name>
    <dbReference type="NCBI Taxonomy" id="4572"/>
    <lineage>
        <taxon>Eukaryota</taxon>
        <taxon>Viridiplantae</taxon>
        <taxon>Streptophyta</taxon>
        <taxon>Embryophyta</taxon>
        <taxon>Tracheophyta</taxon>
        <taxon>Spermatophyta</taxon>
        <taxon>Magnoliopsida</taxon>
        <taxon>Liliopsida</taxon>
        <taxon>Poales</taxon>
        <taxon>Poaceae</taxon>
        <taxon>BOP clade</taxon>
        <taxon>Pooideae</taxon>
        <taxon>Triticodae</taxon>
        <taxon>Triticeae</taxon>
        <taxon>Triticinae</taxon>
        <taxon>Triticum</taxon>
    </lineage>
</organism>
<protein>
    <submittedName>
        <fullName evidence="1">Uncharacterized protein</fullName>
    </submittedName>
</protein>
<evidence type="ECO:0000313" key="2">
    <source>
        <dbReference type="Proteomes" id="UP000015106"/>
    </source>
</evidence>
<dbReference type="EnsemblPlants" id="TuG1812G0200001898.01.T01">
    <property type="protein sequence ID" value="TuG1812G0200001898.01.T01"/>
    <property type="gene ID" value="TuG1812G0200001898.01"/>
</dbReference>
<reference evidence="2" key="1">
    <citation type="journal article" date="2013" name="Nature">
        <title>Draft genome of the wheat A-genome progenitor Triticum urartu.</title>
        <authorList>
            <person name="Ling H.Q."/>
            <person name="Zhao S."/>
            <person name="Liu D."/>
            <person name="Wang J."/>
            <person name="Sun H."/>
            <person name="Zhang C."/>
            <person name="Fan H."/>
            <person name="Li D."/>
            <person name="Dong L."/>
            <person name="Tao Y."/>
            <person name="Gao C."/>
            <person name="Wu H."/>
            <person name="Li Y."/>
            <person name="Cui Y."/>
            <person name="Guo X."/>
            <person name="Zheng S."/>
            <person name="Wang B."/>
            <person name="Yu K."/>
            <person name="Liang Q."/>
            <person name="Yang W."/>
            <person name="Lou X."/>
            <person name="Chen J."/>
            <person name="Feng M."/>
            <person name="Jian J."/>
            <person name="Zhang X."/>
            <person name="Luo G."/>
            <person name="Jiang Y."/>
            <person name="Liu J."/>
            <person name="Wang Z."/>
            <person name="Sha Y."/>
            <person name="Zhang B."/>
            <person name="Wu H."/>
            <person name="Tang D."/>
            <person name="Shen Q."/>
            <person name="Xue P."/>
            <person name="Zou S."/>
            <person name="Wang X."/>
            <person name="Liu X."/>
            <person name="Wang F."/>
            <person name="Yang Y."/>
            <person name="An X."/>
            <person name="Dong Z."/>
            <person name="Zhang K."/>
            <person name="Zhang X."/>
            <person name="Luo M.C."/>
            <person name="Dvorak J."/>
            <person name="Tong Y."/>
            <person name="Wang J."/>
            <person name="Yang H."/>
            <person name="Li Z."/>
            <person name="Wang D."/>
            <person name="Zhang A."/>
            <person name="Wang J."/>
        </authorList>
    </citation>
    <scope>NUCLEOTIDE SEQUENCE</scope>
    <source>
        <strain evidence="2">cv. G1812</strain>
    </source>
</reference>
<keyword evidence="2" id="KW-1185">Reference proteome</keyword>
<dbReference type="Gramene" id="TuG1812G0200001898.01.T01">
    <property type="protein sequence ID" value="TuG1812G0200001898.01.T01"/>
    <property type="gene ID" value="TuG1812G0200001898.01"/>
</dbReference>